<dbReference type="OrthoDB" id="9810250at2"/>
<gene>
    <name evidence="1" type="ORF">EIM92_16080</name>
</gene>
<dbReference type="KEGG" id="plen:EIM92_16080"/>
<evidence type="ECO:0000313" key="1">
    <source>
        <dbReference type="EMBL" id="AZK47485.1"/>
    </source>
</evidence>
<dbReference type="EMBL" id="CP034248">
    <property type="protein sequence ID" value="AZK47485.1"/>
    <property type="molecule type" value="Genomic_DNA"/>
</dbReference>
<reference evidence="1 2" key="1">
    <citation type="submission" date="2018-11" db="EMBL/GenBank/DDBJ databases">
        <title>Genome sequencing of Paenibacillus lentus DSM25539(T).</title>
        <authorList>
            <person name="Kook J.-K."/>
            <person name="Park S.-N."/>
            <person name="Lim Y.K."/>
        </authorList>
    </citation>
    <scope>NUCLEOTIDE SEQUENCE [LARGE SCALE GENOMIC DNA]</scope>
    <source>
        <strain evidence="1 2">DSM 25539</strain>
    </source>
</reference>
<organism evidence="1 2">
    <name type="scientific">Paenibacillus lentus</name>
    <dbReference type="NCBI Taxonomy" id="1338368"/>
    <lineage>
        <taxon>Bacteria</taxon>
        <taxon>Bacillati</taxon>
        <taxon>Bacillota</taxon>
        <taxon>Bacilli</taxon>
        <taxon>Bacillales</taxon>
        <taxon>Paenibacillaceae</taxon>
        <taxon>Paenibacillus</taxon>
    </lineage>
</organism>
<dbReference type="Proteomes" id="UP000273145">
    <property type="component" value="Chromosome"/>
</dbReference>
<name>A0A3Q8SCL6_9BACL</name>
<keyword evidence="2" id="KW-1185">Reference proteome</keyword>
<evidence type="ECO:0000313" key="2">
    <source>
        <dbReference type="Proteomes" id="UP000273145"/>
    </source>
</evidence>
<dbReference type="AlphaFoldDB" id="A0A3Q8SCL6"/>
<sequence length="86" mass="9890">MKETVLSASGNNTSADTISYVYLLAFYQHLKDQSYYFKVILNRGYELDIMELFSDIVQEAMVQFSKPLKAYLRKSIGVTALRPISR</sequence>
<proteinExistence type="predicted"/>
<accession>A0A3Q8SCL6</accession>
<protein>
    <submittedName>
        <fullName evidence="1">Uncharacterized protein</fullName>
    </submittedName>
</protein>